<keyword evidence="6" id="KW-1185">Reference proteome</keyword>
<evidence type="ECO:0000256" key="2">
    <source>
        <dbReference type="ARBA" id="ARBA00022679"/>
    </source>
</evidence>
<comment type="similarity">
    <text evidence="3">Belongs to the N(4)/N(6)-methyltransferase family.</text>
</comment>
<proteinExistence type="inferred from homology"/>
<dbReference type="InterPro" id="IPR001091">
    <property type="entry name" value="RM_Methyltransferase"/>
</dbReference>
<dbReference type="GO" id="GO:0008170">
    <property type="term" value="F:N-methyltransferase activity"/>
    <property type="evidence" value="ECO:0007669"/>
    <property type="project" value="InterPro"/>
</dbReference>
<evidence type="ECO:0000256" key="1">
    <source>
        <dbReference type="ARBA" id="ARBA00022603"/>
    </source>
</evidence>
<dbReference type="InterPro" id="IPR029063">
    <property type="entry name" value="SAM-dependent_MTases_sf"/>
</dbReference>
<dbReference type="RefSeq" id="WP_084333238.1">
    <property type="nucleotide sequence ID" value="NZ_FNFD01000001.1"/>
</dbReference>
<evidence type="ECO:0000259" key="4">
    <source>
        <dbReference type="Pfam" id="PF01555"/>
    </source>
</evidence>
<dbReference type="EMBL" id="FNFD01000001">
    <property type="protein sequence ID" value="SDJ39446.1"/>
    <property type="molecule type" value="Genomic_DNA"/>
</dbReference>
<sequence>MDSRSWLLLEHEDPAYRLPDDLRQHDPLGARDCGWVEQMRPFIRQFSRPGEQVLDPFCGFASTLVAAHLEGRRGLGYEIDPARAELSRERLRRLNAEGAEVIASDLLEAPPADPVDLCLTNIPYFGCDWPADAGPAQLYAAAHYEQYLDGLVERFHRIRDLLAPGRHCILMAENLRLGDRCVPLAWDVAQRVGGLFELCEERILLYPKPVEPLPAFSSRSDRSHEYALIFRKQGSTLDTDDALTLLRALRDAGFAFAIYGSFATWLTSTSAQPPADVDLLVAPDEDRLNALLGWLQAHHFRLSCWQQSLTLPIALADYRGRYYFRAERLDRSGGLLRLDLTFEQDSEPVAARLDRTQICQGLLVAS</sequence>
<dbReference type="GO" id="GO:0032259">
    <property type="term" value="P:methylation"/>
    <property type="evidence" value="ECO:0007669"/>
    <property type="project" value="UniProtKB-KW"/>
</dbReference>
<evidence type="ECO:0000256" key="3">
    <source>
        <dbReference type="RuleBase" id="RU362026"/>
    </source>
</evidence>
<keyword evidence="1 5" id="KW-0489">Methyltransferase</keyword>
<dbReference type="GO" id="GO:0003677">
    <property type="term" value="F:DNA binding"/>
    <property type="evidence" value="ECO:0007669"/>
    <property type="project" value="InterPro"/>
</dbReference>
<dbReference type="PRINTS" id="PR00508">
    <property type="entry name" value="S21N4MTFRASE"/>
</dbReference>
<gene>
    <name evidence="5" type="ORF">SAMN05216186_101335</name>
</gene>
<evidence type="ECO:0000313" key="5">
    <source>
        <dbReference type="EMBL" id="SDJ39446.1"/>
    </source>
</evidence>
<dbReference type="EC" id="2.1.1.-" evidence="3"/>
<dbReference type="Gene3D" id="3.40.50.150">
    <property type="entry name" value="Vaccinia Virus protein VP39"/>
    <property type="match status" value="2"/>
</dbReference>
<evidence type="ECO:0000313" key="6">
    <source>
        <dbReference type="Proteomes" id="UP000198706"/>
    </source>
</evidence>
<keyword evidence="2" id="KW-0808">Transferase</keyword>
<dbReference type="Pfam" id="PF01555">
    <property type="entry name" value="N6_N4_Mtase"/>
    <property type="match status" value="1"/>
</dbReference>
<dbReference type="Proteomes" id="UP000198706">
    <property type="component" value="Unassembled WGS sequence"/>
</dbReference>
<protein>
    <recommendedName>
        <fullName evidence="3">Methyltransferase</fullName>
        <ecNumber evidence="3">2.1.1.-</ecNumber>
    </recommendedName>
</protein>
<accession>A0A1G8TCZ5</accession>
<dbReference type="STRING" id="137658.SAMN05216186_101335"/>
<dbReference type="AlphaFoldDB" id="A0A1G8TCZ5"/>
<feature type="domain" description="DNA methylase N-4/N-6" evidence="4">
    <location>
        <begin position="38"/>
        <end position="87"/>
    </location>
</feature>
<dbReference type="SUPFAM" id="SSF53335">
    <property type="entry name" value="S-adenosyl-L-methionine-dependent methyltransferases"/>
    <property type="match status" value="2"/>
</dbReference>
<dbReference type="InterPro" id="IPR002941">
    <property type="entry name" value="DNA_methylase_N4/N6"/>
</dbReference>
<organism evidence="5 6">
    <name type="scientific">Pseudomonas indica</name>
    <dbReference type="NCBI Taxonomy" id="137658"/>
    <lineage>
        <taxon>Bacteria</taxon>
        <taxon>Pseudomonadati</taxon>
        <taxon>Pseudomonadota</taxon>
        <taxon>Gammaproteobacteria</taxon>
        <taxon>Pseudomonadales</taxon>
        <taxon>Pseudomonadaceae</taxon>
        <taxon>Pseudomonas</taxon>
    </lineage>
</organism>
<name>A0A1G8TCZ5_9PSED</name>
<reference evidence="5 6" key="1">
    <citation type="submission" date="2016-10" db="EMBL/GenBank/DDBJ databases">
        <authorList>
            <person name="de Groot N.N."/>
        </authorList>
    </citation>
    <scope>NUCLEOTIDE SEQUENCE [LARGE SCALE GENOMIC DNA]</scope>
    <source>
        <strain evidence="5 6">JCM 21544</strain>
    </source>
</reference>